<feature type="binding site" evidence="18">
    <location>
        <position position="106"/>
    </location>
    <ligand>
        <name>substrate</name>
    </ligand>
</feature>
<dbReference type="Gene3D" id="3.30.1010.10">
    <property type="entry name" value="Phosphatidylinositol 3-kinase Catalytic Subunit, Chain A, domain 4"/>
    <property type="match status" value="1"/>
</dbReference>
<dbReference type="Gene3D" id="1.20.120.150">
    <property type="entry name" value="FKBP12-rapamycin binding domain"/>
    <property type="match status" value="1"/>
</dbReference>
<evidence type="ECO:0000313" key="25">
    <source>
        <dbReference type="EMBL" id="KAF5383615.1"/>
    </source>
</evidence>
<dbReference type="PROSITE" id="PS00916">
    <property type="entry name" value="PI3_4_KINASE_2"/>
    <property type="match status" value="1"/>
</dbReference>
<dbReference type="PROSITE" id="PS00915">
    <property type="entry name" value="PI3_4_KINASE_1"/>
    <property type="match status" value="1"/>
</dbReference>
<dbReference type="EC" id="2.7.11.1" evidence="19"/>
<evidence type="ECO:0000256" key="19">
    <source>
        <dbReference type="RuleBase" id="RU364109"/>
    </source>
</evidence>
<dbReference type="GO" id="GO:0080090">
    <property type="term" value="P:regulation of primary metabolic process"/>
    <property type="evidence" value="ECO:0007669"/>
    <property type="project" value="UniProtKB-ARBA"/>
</dbReference>
<organism evidence="25 26">
    <name type="scientific">Tricholomella constricta</name>
    <dbReference type="NCBI Taxonomy" id="117010"/>
    <lineage>
        <taxon>Eukaryota</taxon>
        <taxon>Fungi</taxon>
        <taxon>Dikarya</taxon>
        <taxon>Basidiomycota</taxon>
        <taxon>Agaricomycotina</taxon>
        <taxon>Agaricomycetes</taxon>
        <taxon>Agaricomycetidae</taxon>
        <taxon>Agaricales</taxon>
        <taxon>Tricholomatineae</taxon>
        <taxon>Lyophyllaceae</taxon>
        <taxon>Tricholomella</taxon>
    </lineage>
</organism>
<dbReference type="GO" id="GO:0019588">
    <property type="term" value="P:anaerobic glycerol catabolic process"/>
    <property type="evidence" value="ECO:0007669"/>
    <property type="project" value="UniProtKB-UniPathway"/>
</dbReference>
<dbReference type="InterPro" id="IPR036117">
    <property type="entry name" value="DhaL_dom_sf"/>
</dbReference>
<evidence type="ECO:0000313" key="26">
    <source>
        <dbReference type="Proteomes" id="UP000565441"/>
    </source>
</evidence>
<comment type="caution">
    <text evidence="25">The sequence shown here is derived from an EMBL/GenBank/DDBJ whole genome shotgun (WGS) entry which is preliminary data.</text>
</comment>
<evidence type="ECO:0000256" key="18">
    <source>
        <dbReference type="PIRSR" id="PIRSR612734-2"/>
    </source>
</evidence>
<evidence type="ECO:0000259" key="22">
    <source>
        <dbReference type="PROSITE" id="PS51189"/>
    </source>
</evidence>
<sequence length="2897" mass="322981">MSVQNKHFLNTPSSLVLDSLRGLCAVNPKLVLDEQSKTVFLGSHDRSKVALLCGGGSGHEPAHSSFVGAVCGSVFASPNASQVRRGIELIDNDKGTVIIVKNYTGDILNFGLAKEQHAALHPEKAEQVKFVIVGDDVAVGKTQGSIVGRRGLAGTVLVYKIAGALANRGGSLDDVYNIAQWVASNVATIGVSLEHCHVPGTTSASSHLQGSEIEIGMGIHNEAGNRRLSPNPPLKELVPQLLDLLMSTSDPERSFLPCQGQNGQDDIVLLVNNLGGVSELELSAIVGEVHGALHARGVVVHRVLSGSFMTSLNMPGFSITLLLLPSKDNESSPASSLLLSLLDEQADAPGWKWHSAAAPAGRPQLVKATPQTEKRAPEFQLKAVDSASFKISVERACKAIISAEPEITRMDTIAGDGDCGLTLKAGAEAVLEKLSEGRIDGDDLVGSVIIVAQVAEEAMGGTSGALYSIFFSALAQGLQSQISVSATVTPGTWSKALTYALTKLYTYTRARPPSRTLVDPLAAFIETLAGSDSGAAVKAAASAADATKDMKAKAGRSAYVEGDRLKQERVADPGAKSGFNSDLAESFQTKRAQHHDAQPAVSPGRKTMASSVQLSQTDQIFQNLKQKSPDLSTAVAEMSSDAAGKLWDDNINRRLFELTHSQNSAEAFGGLVAISQLLDVEGEENLDSKRNLFRFWNYVKHLLPNHDVNLMLAASKTLGQIAEIGGAAFGERFMDKEVPAAIEMMQPDKQESPRYAGVLILKELARNSPTYFHSHIAVVFDNVLVPLRDQRLIVREGAAELLAACLEIVTLRERQTRSPYLFKILQDAQMGLKQSQPEIIHGSLLTYRELLLHAGMFMRENFLDTADQILRFKSHRDLLVRKMVITMIPSLAAYDTQTFTEHFLHKAMAHLLTQLEKPNERAFAFIAIGHTATAVGSDMKPFLDSIMMHIKQGLQGRGRKNAPSEEPLFQCVGMLAAAVGPNLTKLLHDQLDLMLACGLSESLRQALVAIARCIPPLLKTIQDRLLDLLSNILSGQPYKPLGAPALGRTEITGINRDISATQVTAHEKHPPELITLALSTLGSFDFSGHVLNEFVRTCALPYLEDDNPDIRCAAALTCCRLFVRDPICYQASSHAIEVISDVLDKLLTVGIADPDSAIRHTVLSSLHERFDKHLAQAENVRSLFIALNDEDFENRVTAVELIGRLAKHNPAYVMPSLRKALIQLLTELEYSTVLRNREECTRLLTLLVSATQRLIKPYALPMLRVLLQKANDVNPTVAANVLMCLGELTCVGGEDALPHVPELMQVIISRLSDPSLIKRDAALHTLGQVCSSTGYVIAPLADHPQLLELLGRILRTDFNPPVRREVVKVLGIMGALDPYRRKIRPEGEASETALTAVNQVPINQNVGPAASDDYFQTVVFTALLAILKDQSLNNHHPTVIEAIMSIFKTQGLKCVTILPQIVPAFAAVTRGRTAQLGFYLEQLAILVGIVKQHVRNFMPDIFSLITELFENATLQLPIVALIEALGKALDAEFKPFLPTILPLILKVFDGELNDKRMNTQIKIFDAFLTFGTNIEEYLHLVIPIIVKSYERPDGIGTTPLRKRAIQTIEGLSKRINFSDHASRIIHPLVRVLENSNNELRMTVMDTLCSLVIQLGSDFAIFVPTINKCILRNRIIHPKYENLISKLLNGERLPQEAGVLDILQSESTKAPEFSAPAEATKLAVNQQHLKQAWDTSQVSTREDWSEWMLRLGVEFMKESPSHALRACMSLVDIHPPLAKELFNAAFLSCWTDLYDQYQEDLVRSIETAITSPTAPPDLIHRLLNLAEFMEHEEKPLPIEHRTLGEYAMKYMAYAKALHYKELEFFSESSPAVIESLISINTRLQQHDAAWGTLLTAREQYDVTKHEEWYERLGRWQEALIAYERKADTDPNDQDVQIGRMKCLHALGEWDHLAAQVEQTWANASHEYRREIAPMAAAAAWSLHEWDLMDDYITTMKADSPDRAFYRAILSVHQNQFPKALVQIAKARDLLDPELSSFVGEGYGRSYNVMVRAQMLSELEEIILYKQYADQPERQQTMRKTWMKRLRGCQPDVEVWQRILQVRTLVLDPETDPIMWIKFANLCRKSDRMALAEKTINSLLSPERYQRHHNQGQHTKAPPNVVYAQLKFMWATGAKEESLGFLRQFSASLSRDLQVETGDSPIHGGVPKTKLTELSKLLARCYFKTGEWQVELADDWGGRNVEDILHSYYLATHFDHTWYKAWHTWALANFEVIGYMEAQSSNRAIHGPGSSIVAHVVQAVDGFFRSISLRNEEALQDTLRLLTLWFKFGSIDDVSHAMGNGFTTVEVDTWLVVIPQIIARIQTPHANIRRNINNLLAEVGKHHPQALIYPLTVASKSSSASRRNAALAIMERMREHSPTIVTQAFIVSRELIRVAILWHELWHEGLEEASRHFFTEKNPDGMIAALEPLHDMLEAGPTTARETSFAQVFGRELHEAREATRRWRVHGDTSELDKAWDIYYNVFKKVEKQLPQLTTLDLQYVSPSLLKARNLDLAVPGTYQSGRPIIKISSFATKLTVIASKQRPRRLSLRGSDGRDYQYVLKGHEDLRQDERVMQLFSLVNTLLSVDTDSFKRRLHIQRYPVIPLAPNAGLLGWVQGSDTLHVLIRDYRDSRKVLLNIEYRLMLQMAPDYENLTLLQKIEVFEYALENTTGQDLYRVLWLKSTNSEHWLERRATYTRSLAVNSMVGHILGLGDRHPSNLLLERSTGKVVHIDFGDCFEVAMHREKFPEKVPFRLTRMLTHAMEVSGIEGSFRKTCEITMQVLRDNKESLMAVLEAFVYDPLINWRLMQTEVDVRRVEETETDVDRSADLTRAAAHPQGPTRKLKADENDIFNGTFILNL</sequence>
<dbReference type="SUPFAM" id="SSF47212">
    <property type="entry name" value="FKBP12-rapamycin-binding domain of FKBP-rapamycin-associated protein (FRAP)"/>
    <property type="match status" value="1"/>
</dbReference>
<dbReference type="SMART" id="SM01120">
    <property type="entry name" value="Dak2"/>
    <property type="match status" value="1"/>
</dbReference>
<dbReference type="InterPro" id="IPR000403">
    <property type="entry name" value="PI3/4_kinase_cat_dom"/>
</dbReference>
<dbReference type="InterPro" id="IPR014009">
    <property type="entry name" value="PIK_FAT"/>
</dbReference>
<evidence type="ECO:0000256" key="10">
    <source>
        <dbReference type="ARBA" id="ARBA00022798"/>
    </source>
</evidence>
<evidence type="ECO:0000256" key="12">
    <source>
        <dbReference type="ARBA" id="ARBA00023306"/>
    </source>
</evidence>
<feature type="domain" description="DhaK" evidence="24">
    <location>
        <begin position="11"/>
        <end position="351"/>
    </location>
</feature>
<dbReference type="GO" id="GO:0004371">
    <property type="term" value="F:glycerone kinase activity"/>
    <property type="evidence" value="ECO:0007669"/>
    <property type="project" value="UniProtKB-EC"/>
</dbReference>
<feature type="domain" description="PI3K/PI4K catalytic" evidence="21">
    <location>
        <begin position="2569"/>
        <end position="2883"/>
    </location>
</feature>
<dbReference type="InterPro" id="IPR026683">
    <property type="entry name" value="TOR_cat"/>
</dbReference>
<dbReference type="GO" id="GO:0016242">
    <property type="term" value="P:negative regulation of macroautophagy"/>
    <property type="evidence" value="ECO:0007669"/>
    <property type="project" value="TreeGrafter"/>
</dbReference>
<dbReference type="PROSITE" id="PS50290">
    <property type="entry name" value="PI3_4_KINASE_3"/>
    <property type="match status" value="1"/>
</dbReference>
<dbReference type="GO" id="GO:0044877">
    <property type="term" value="F:protein-containing complex binding"/>
    <property type="evidence" value="ECO:0007669"/>
    <property type="project" value="InterPro"/>
</dbReference>
<dbReference type="InterPro" id="IPR011009">
    <property type="entry name" value="Kinase-like_dom_sf"/>
</dbReference>
<dbReference type="SUPFAM" id="SSF101473">
    <property type="entry name" value="DhaL-like"/>
    <property type="match status" value="1"/>
</dbReference>
<dbReference type="Pfam" id="PF02259">
    <property type="entry name" value="FAT"/>
    <property type="match status" value="1"/>
</dbReference>
<comment type="catalytic activity">
    <reaction evidence="13 19">
        <text>L-threonyl-[protein] + ATP = O-phospho-L-threonyl-[protein] + ADP + H(+)</text>
        <dbReference type="Rhea" id="RHEA:46608"/>
        <dbReference type="Rhea" id="RHEA-COMP:11060"/>
        <dbReference type="Rhea" id="RHEA-COMP:11605"/>
        <dbReference type="ChEBI" id="CHEBI:15378"/>
        <dbReference type="ChEBI" id="CHEBI:30013"/>
        <dbReference type="ChEBI" id="CHEBI:30616"/>
        <dbReference type="ChEBI" id="CHEBI:61977"/>
        <dbReference type="ChEBI" id="CHEBI:456216"/>
        <dbReference type="EC" id="2.7.11.1"/>
    </reaction>
</comment>
<comment type="similarity">
    <text evidence="3">Belongs to the dihydroxyacetone kinase (DAK) family.</text>
</comment>
<comment type="catalytic activity">
    <reaction evidence="16">
        <text>dihydroxyacetone + ATP = dihydroxyacetone phosphate + ADP + H(+)</text>
        <dbReference type="Rhea" id="RHEA:15773"/>
        <dbReference type="ChEBI" id="CHEBI:15378"/>
        <dbReference type="ChEBI" id="CHEBI:16016"/>
        <dbReference type="ChEBI" id="CHEBI:30616"/>
        <dbReference type="ChEBI" id="CHEBI:57642"/>
        <dbReference type="ChEBI" id="CHEBI:456216"/>
        <dbReference type="EC" id="2.7.1.29"/>
    </reaction>
</comment>
<feature type="binding site" evidence="18">
    <location>
        <begin position="56"/>
        <end position="59"/>
    </location>
    <ligand>
        <name>substrate</name>
    </ligand>
</feature>
<dbReference type="GO" id="GO:0005634">
    <property type="term" value="C:nucleus"/>
    <property type="evidence" value="ECO:0007669"/>
    <property type="project" value="TreeGrafter"/>
</dbReference>
<dbReference type="InterPro" id="IPR018936">
    <property type="entry name" value="PI3/4_kinase_CS"/>
</dbReference>
<comment type="function">
    <text evidence="1">Catalyzes both the phosphorylation of dihydroxyacetone and of glyceraldehyde.</text>
</comment>
<dbReference type="GO" id="GO:0031931">
    <property type="term" value="C:TORC1 complex"/>
    <property type="evidence" value="ECO:0007669"/>
    <property type="project" value="TreeGrafter"/>
</dbReference>
<dbReference type="FunFam" id="3.30.1010.10:FF:000006">
    <property type="entry name" value="Serine/threonine-protein kinase TOR"/>
    <property type="match status" value="1"/>
</dbReference>
<dbReference type="Pfam" id="PF02733">
    <property type="entry name" value="Dak1"/>
    <property type="match status" value="1"/>
</dbReference>
<dbReference type="Gene3D" id="1.10.1070.11">
    <property type="entry name" value="Phosphatidylinositol 3-/4-kinase, catalytic domain"/>
    <property type="match status" value="1"/>
</dbReference>
<keyword evidence="10" id="KW-0319">Glycerol metabolism</keyword>
<dbReference type="InterPro" id="IPR003151">
    <property type="entry name" value="PIK-rel_kinase_FAT"/>
</dbReference>
<evidence type="ECO:0000256" key="7">
    <source>
        <dbReference type="ARBA" id="ARBA00022737"/>
    </source>
</evidence>
<dbReference type="SUPFAM" id="SSF82549">
    <property type="entry name" value="DAK1/DegV-like"/>
    <property type="match status" value="1"/>
</dbReference>
<evidence type="ECO:0000256" key="1">
    <source>
        <dbReference type="ARBA" id="ARBA00003264"/>
    </source>
</evidence>
<evidence type="ECO:0000259" key="21">
    <source>
        <dbReference type="PROSITE" id="PS50290"/>
    </source>
</evidence>
<evidence type="ECO:0000256" key="2">
    <source>
        <dbReference type="ARBA" id="ARBA00004778"/>
    </source>
</evidence>
<keyword evidence="26" id="KW-1185">Reference proteome</keyword>
<dbReference type="InterPro" id="IPR036940">
    <property type="entry name" value="PI3/4_kinase_cat_sf"/>
</dbReference>
<feature type="active site" description="Tele-hemiaminal-histidine intermediate" evidence="17">
    <location>
        <position position="220"/>
    </location>
</feature>
<keyword evidence="8 19" id="KW-0547">Nucleotide-binding</keyword>
<dbReference type="InterPro" id="IPR036738">
    <property type="entry name" value="FRB_sf"/>
</dbReference>
<evidence type="ECO:0000256" key="15">
    <source>
        <dbReference type="ARBA" id="ARBA00048679"/>
    </source>
</evidence>
<dbReference type="Gene3D" id="3.40.50.10440">
    <property type="entry name" value="Dihydroxyacetone kinase, domain 1"/>
    <property type="match status" value="1"/>
</dbReference>
<dbReference type="SMART" id="SM00146">
    <property type="entry name" value="PI3Kc"/>
    <property type="match status" value="1"/>
</dbReference>
<protein>
    <recommendedName>
        <fullName evidence="19">Serine/threonine-protein kinase TOR</fullName>
        <ecNumber evidence="19">2.7.11.1</ecNumber>
    </recommendedName>
</protein>
<dbReference type="Proteomes" id="UP000565441">
    <property type="component" value="Unassembled WGS sequence"/>
</dbReference>
<comment type="similarity">
    <text evidence="4 19">Belongs to the PI3/PI4-kinase family.</text>
</comment>
<dbReference type="GO" id="GO:0031932">
    <property type="term" value="C:TORC2 complex"/>
    <property type="evidence" value="ECO:0007669"/>
    <property type="project" value="TreeGrafter"/>
</dbReference>
<dbReference type="GO" id="GO:0005886">
    <property type="term" value="C:plasma membrane"/>
    <property type="evidence" value="ECO:0007669"/>
    <property type="project" value="UniProtKB-ARBA"/>
</dbReference>
<dbReference type="SUPFAM" id="SSF56112">
    <property type="entry name" value="Protein kinase-like (PK-like)"/>
    <property type="match status" value="1"/>
</dbReference>
<evidence type="ECO:0000256" key="8">
    <source>
        <dbReference type="ARBA" id="ARBA00022741"/>
    </source>
</evidence>
<gene>
    <name evidence="25" type="ORF">D9615_003722</name>
</gene>
<evidence type="ECO:0000256" key="14">
    <source>
        <dbReference type="ARBA" id="ARBA00047974"/>
    </source>
</evidence>
<evidence type="ECO:0000256" key="17">
    <source>
        <dbReference type="PIRSR" id="PIRSR612734-1"/>
    </source>
</evidence>
<dbReference type="InterPro" id="IPR057564">
    <property type="entry name" value="HEAT_ATR"/>
</dbReference>
<dbReference type="InterPro" id="IPR004006">
    <property type="entry name" value="DhaK_dom"/>
</dbReference>
<dbReference type="InterPro" id="IPR011989">
    <property type="entry name" value="ARM-like"/>
</dbReference>
<dbReference type="Pfam" id="PF02734">
    <property type="entry name" value="Dak2"/>
    <property type="match status" value="1"/>
</dbReference>
<evidence type="ECO:0000256" key="9">
    <source>
        <dbReference type="ARBA" id="ARBA00022777"/>
    </source>
</evidence>
<dbReference type="UniPathway" id="UPA00617">
    <property type="reaction ID" value="UER00669"/>
</dbReference>
<dbReference type="Pfam" id="PF00454">
    <property type="entry name" value="PI3_PI4_kinase"/>
    <property type="match status" value="1"/>
</dbReference>
<evidence type="ECO:0000256" key="11">
    <source>
        <dbReference type="ARBA" id="ARBA00022840"/>
    </source>
</evidence>
<evidence type="ECO:0000256" key="6">
    <source>
        <dbReference type="ARBA" id="ARBA00022679"/>
    </source>
</evidence>
<dbReference type="Gene3D" id="1.25.10.10">
    <property type="entry name" value="Leucine-rich Repeat Variant"/>
    <property type="match status" value="3"/>
</dbReference>
<dbReference type="FunFam" id="1.20.120.150:FF:000001">
    <property type="entry name" value="Serine/threonine-protein kinase TOR"/>
    <property type="match status" value="1"/>
</dbReference>
<keyword evidence="7" id="KW-0677">Repeat</keyword>
<dbReference type="Pfam" id="PF08771">
    <property type="entry name" value="FRB_dom"/>
    <property type="match status" value="1"/>
</dbReference>
<accession>A0A8H5M709</accession>
<dbReference type="InterPro" id="IPR009076">
    <property type="entry name" value="FRB_dom"/>
</dbReference>
<dbReference type="InterPro" id="IPR011990">
    <property type="entry name" value="TPR-like_helical_dom_sf"/>
</dbReference>
<dbReference type="SMART" id="SM01346">
    <property type="entry name" value="DUF3385"/>
    <property type="match status" value="1"/>
</dbReference>
<dbReference type="Gene3D" id="1.25.40.10">
    <property type="entry name" value="Tetratricopeptide repeat domain"/>
    <property type="match status" value="1"/>
</dbReference>
<dbReference type="PANTHER" id="PTHR11139">
    <property type="entry name" value="ATAXIA TELANGIECTASIA MUTATED ATM -RELATED"/>
    <property type="match status" value="1"/>
</dbReference>
<dbReference type="InterPro" id="IPR004007">
    <property type="entry name" value="DhaL_dom"/>
</dbReference>
<dbReference type="OrthoDB" id="381190at2759"/>
<dbReference type="PANTHER" id="PTHR11139:SF9">
    <property type="entry name" value="SERINE_THREONINE-PROTEIN KINASE MTOR"/>
    <property type="match status" value="1"/>
</dbReference>
<dbReference type="FunFam" id="1.10.1070.11:FF:000029">
    <property type="entry name" value="Serine/threonine-protein kinase TOR"/>
    <property type="match status" value="1"/>
</dbReference>
<dbReference type="InterPro" id="IPR016024">
    <property type="entry name" value="ARM-type_fold"/>
</dbReference>
<feature type="binding site" evidence="18">
    <location>
        <position position="101"/>
    </location>
    <ligand>
        <name>substrate</name>
    </ligand>
</feature>
<feature type="domain" description="FAT" evidence="22">
    <location>
        <begin position="1841"/>
        <end position="2395"/>
    </location>
</feature>
<keyword evidence="9 19" id="KW-0418">Kinase</keyword>
<dbReference type="EMBL" id="JAACJP010000006">
    <property type="protein sequence ID" value="KAF5383615.1"/>
    <property type="molecule type" value="Genomic_DNA"/>
</dbReference>
<dbReference type="GO" id="GO:0005737">
    <property type="term" value="C:cytoplasm"/>
    <property type="evidence" value="ECO:0007669"/>
    <property type="project" value="TreeGrafter"/>
</dbReference>
<dbReference type="Gene3D" id="3.30.1180.20">
    <property type="entry name" value="Dihydroxyacetone kinase, domain 2"/>
    <property type="match status" value="1"/>
</dbReference>
<evidence type="ECO:0000259" key="24">
    <source>
        <dbReference type="PROSITE" id="PS51481"/>
    </source>
</evidence>
<dbReference type="FunFam" id="3.40.50.10440:FF:000001">
    <property type="entry name" value="Dihydroxyacetone kinase, DhaK subunit"/>
    <property type="match status" value="1"/>
</dbReference>
<dbReference type="FunFam" id="1.25.10.10:FF:000371">
    <property type="entry name" value="Serine/threonine-protein kinase TOR"/>
    <property type="match status" value="1"/>
</dbReference>
<dbReference type="FunFam" id="3.30.1180.20:FF:000001">
    <property type="entry name" value="Dihydroxyacetone kinase 1"/>
    <property type="match status" value="1"/>
</dbReference>
<dbReference type="InterPro" id="IPR050517">
    <property type="entry name" value="DDR_Repair_Kinase"/>
</dbReference>
<evidence type="ECO:0000259" key="23">
    <source>
        <dbReference type="PROSITE" id="PS51480"/>
    </source>
</evidence>
<dbReference type="GO" id="GO:0004674">
    <property type="term" value="F:protein serine/threonine kinase activity"/>
    <property type="evidence" value="ECO:0007669"/>
    <property type="project" value="UniProtKB-KW"/>
</dbReference>
<keyword evidence="5 19" id="KW-0723">Serine/threonine-protein kinase</keyword>
<feature type="domain" description="DhaL" evidence="23">
    <location>
        <begin position="387"/>
        <end position="584"/>
    </location>
</feature>
<evidence type="ECO:0000256" key="16">
    <source>
        <dbReference type="ARBA" id="ARBA00048898"/>
    </source>
</evidence>
<dbReference type="NCBIfam" id="TIGR02361">
    <property type="entry name" value="dak_ATP"/>
    <property type="match status" value="1"/>
</dbReference>
<dbReference type="Pfam" id="PF11865">
    <property type="entry name" value="mTOR_dom"/>
    <property type="match status" value="1"/>
</dbReference>
<dbReference type="InterPro" id="IPR024585">
    <property type="entry name" value="mTOR_dom"/>
</dbReference>
<evidence type="ECO:0000256" key="3">
    <source>
        <dbReference type="ARBA" id="ARBA00008757"/>
    </source>
</evidence>
<dbReference type="Pfam" id="PF23593">
    <property type="entry name" value="HEAT_ATR"/>
    <property type="match status" value="1"/>
</dbReference>
<evidence type="ECO:0000256" key="4">
    <source>
        <dbReference type="ARBA" id="ARBA00011031"/>
    </source>
</evidence>
<evidence type="ECO:0000256" key="5">
    <source>
        <dbReference type="ARBA" id="ARBA00022527"/>
    </source>
</evidence>
<dbReference type="PROSITE" id="PS51189">
    <property type="entry name" value="FAT"/>
    <property type="match status" value="1"/>
</dbReference>
<dbReference type="Gene3D" id="1.25.40.340">
    <property type="match status" value="1"/>
</dbReference>
<feature type="region of interest" description="Disordered" evidence="20">
    <location>
        <begin position="588"/>
        <end position="609"/>
    </location>
</feature>
<dbReference type="GO" id="GO:0005524">
    <property type="term" value="F:ATP binding"/>
    <property type="evidence" value="ECO:0007669"/>
    <property type="project" value="UniProtKB-KW"/>
</dbReference>
<comment type="catalytic activity">
    <reaction evidence="14">
        <text>D-glyceraldehyde + ATP = D-glyceraldehyde 3-phosphate + ADP + H(+)</text>
        <dbReference type="Rhea" id="RHEA:13941"/>
        <dbReference type="ChEBI" id="CHEBI:15378"/>
        <dbReference type="ChEBI" id="CHEBI:17378"/>
        <dbReference type="ChEBI" id="CHEBI:30616"/>
        <dbReference type="ChEBI" id="CHEBI:59776"/>
        <dbReference type="ChEBI" id="CHEBI:456216"/>
        <dbReference type="EC" id="2.7.1.28"/>
    </reaction>
</comment>
<comment type="pathway">
    <text evidence="2">Polyol metabolism; glycerol fermentation; glycerone phosphate from glycerol (oxidative route): step 2/2.</text>
</comment>
<reference evidence="25 26" key="1">
    <citation type="journal article" date="2020" name="ISME J.">
        <title>Uncovering the hidden diversity of litter-decomposition mechanisms in mushroom-forming fungi.</title>
        <authorList>
            <person name="Floudas D."/>
            <person name="Bentzer J."/>
            <person name="Ahren D."/>
            <person name="Johansson T."/>
            <person name="Persson P."/>
            <person name="Tunlid A."/>
        </authorList>
    </citation>
    <scope>NUCLEOTIDE SEQUENCE [LARGE SCALE GENOMIC DNA]</scope>
    <source>
        <strain evidence="25 26">CBS 661.87</strain>
    </source>
</reference>
<proteinExistence type="inferred from homology"/>
<dbReference type="FunFam" id="1.25.40.340:FF:000001">
    <property type="entry name" value="Dihydroxyacetone kinase 1"/>
    <property type="match status" value="1"/>
</dbReference>
<evidence type="ECO:0000256" key="13">
    <source>
        <dbReference type="ARBA" id="ARBA00047899"/>
    </source>
</evidence>
<keyword evidence="11 19" id="KW-0067">ATP-binding</keyword>
<dbReference type="SUPFAM" id="SSF48371">
    <property type="entry name" value="ARM repeat"/>
    <property type="match status" value="2"/>
</dbReference>
<dbReference type="GO" id="GO:0050354">
    <property type="term" value="F:triokinase activity"/>
    <property type="evidence" value="ECO:0007669"/>
    <property type="project" value="UniProtKB-EC"/>
</dbReference>
<dbReference type="SMART" id="SM01345">
    <property type="entry name" value="Rapamycin_bind"/>
    <property type="match status" value="1"/>
</dbReference>
<dbReference type="CDD" id="cd05169">
    <property type="entry name" value="PIKKc_TOR"/>
    <property type="match status" value="1"/>
</dbReference>
<name>A0A8H5M709_9AGAR</name>
<keyword evidence="6 19" id="KW-0808">Transferase</keyword>
<dbReference type="PROSITE" id="PS51480">
    <property type="entry name" value="DHAL"/>
    <property type="match status" value="1"/>
</dbReference>
<dbReference type="PROSITE" id="PS51481">
    <property type="entry name" value="DHAK"/>
    <property type="match status" value="1"/>
</dbReference>
<comment type="catalytic activity">
    <reaction evidence="15">
        <text>L-seryl-[protein] + ATP = O-phospho-L-seryl-[protein] + ADP + H(+)</text>
        <dbReference type="Rhea" id="RHEA:17989"/>
        <dbReference type="Rhea" id="RHEA-COMP:9863"/>
        <dbReference type="Rhea" id="RHEA-COMP:11604"/>
        <dbReference type="ChEBI" id="CHEBI:15378"/>
        <dbReference type="ChEBI" id="CHEBI:29999"/>
        <dbReference type="ChEBI" id="CHEBI:30616"/>
        <dbReference type="ChEBI" id="CHEBI:83421"/>
        <dbReference type="ChEBI" id="CHEBI:456216"/>
        <dbReference type="EC" id="2.7.11.1"/>
    </reaction>
</comment>
<dbReference type="GO" id="GO:0038202">
    <property type="term" value="P:TORC1 signaling"/>
    <property type="evidence" value="ECO:0007669"/>
    <property type="project" value="TreeGrafter"/>
</dbReference>
<evidence type="ECO:0000256" key="20">
    <source>
        <dbReference type="SAM" id="MobiDB-lite"/>
    </source>
</evidence>
<dbReference type="InterPro" id="IPR012734">
    <property type="entry name" value="DhaK_ATP"/>
</dbReference>
<keyword evidence="12" id="KW-0131">Cell cycle</keyword>